<dbReference type="Pfam" id="PF01965">
    <property type="entry name" value="DJ-1_PfpI"/>
    <property type="match status" value="1"/>
</dbReference>
<dbReference type="SUPFAM" id="SSF52317">
    <property type="entry name" value="Class I glutamine amidotransferase-like"/>
    <property type="match status" value="1"/>
</dbReference>
<organism evidence="4 5">
    <name type="scientific">Endosaccharibacter trunci</name>
    <dbReference type="NCBI Taxonomy" id="2812733"/>
    <lineage>
        <taxon>Bacteria</taxon>
        <taxon>Pseudomonadati</taxon>
        <taxon>Pseudomonadota</taxon>
        <taxon>Alphaproteobacteria</taxon>
        <taxon>Acetobacterales</taxon>
        <taxon>Acetobacteraceae</taxon>
        <taxon>Endosaccharibacter</taxon>
    </lineage>
</organism>
<keyword evidence="1" id="KW-0805">Transcription regulation</keyword>
<dbReference type="InterPro" id="IPR018060">
    <property type="entry name" value="HTH_AraC"/>
</dbReference>
<evidence type="ECO:0000256" key="2">
    <source>
        <dbReference type="ARBA" id="ARBA00023163"/>
    </source>
</evidence>
<protein>
    <submittedName>
        <fullName evidence="4">GlxA family transcriptional regulator</fullName>
    </submittedName>
</protein>
<reference evidence="4 5" key="1">
    <citation type="submission" date="2022-06" db="EMBL/GenBank/DDBJ databases">
        <title>Endosaccharibacter gen. nov., sp. nov., endophytic bacteria isolated from sugarcane.</title>
        <authorList>
            <person name="Pitiwittayakul N."/>
            <person name="Yukphan P."/>
            <person name="Charoenyingcharoen P."/>
            <person name="Tanasupawat S."/>
        </authorList>
    </citation>
    <scope>NUCLEOTIDE SEQUENCE [LARGE SCALE GENOMIC DNA]</scope>
    <source>
        <strain evidence="4 5">KSS8</strain>
    </source>
</reference>
<keyword evidence="2" id="KW-0804">Transcription</keyword>
<accession>A0ABT1W7Q0</accession>
<keyword evidence="5" id="KW-1185">Reference proteome</keyword>
<dbReference type="RefSeq" id="WP_422863911.1">
    <property type="nucleotide sequence ID" value="NZ_JAMSKV010000006.1"/>
</dbReference>
<dbReference type="Gene3D" id="3.40.50.880">
    <property type="match status" value="1"/>
</dbReference>
<dbReference type="PANTHER" id="PTHR43130">
    <property type="entry name" value="ARAC-FAMILY TRANSCRIPTIONAL REGULATOR"/>
    <property type="match status" value="1"/>
</dbReference>
<dbReference type="EMBL" id="JAMSKV010000006">
    <property type="protein sequence ID" value="MCQ8278430.1"/>
    <property type="molecule type" value="Genomic_DNA"/>
</dbReference>
<dbReference type="Gene3D" id="1.10.10.60">
    <property type="entry name" value="Homeodomain-like"/>
    <property type="match status" value="1"/>
</dbReference>
<evidence type="ECO:0000259" key="3">
    <source>
        <dbReference type="PROSITE" id="PS01124"/>
    </source>
</evidence>
<dbReference type="SUPFAM" id="SSF46689">
    <property type="entry name" value="Homeodomain-like"/>
    <property type="match status" value="2"/>
</dbReference>
<feature type="domain" description="HTH araC/xylS-type" evidence="3">
    <location>
        <begin position="233"/>
        <end position="331"/>
    </location>
</feature>
<dbReference type="PANTHER" id="PTHR43130:SF3">
    <property type="entry name" value="HTH-TYPE TRANSCRIPTIONAL REGULATOR RV1931C"/>
    <property type="match status" value="1"/>
</dbReference>
<dbReference type="SMART" id="SM00342">
    <property type="entry name" value="HTH_ARAC"/>
    <property type="match status" value="1"/>
</dbReference>
<dbReference type="PROSITE" id="PS01124">
    <property type="entry name" value="HTH_ARAC_FAMILY_2"/>
    <property type="match status" value="1"/>
</dbReference>
<dbReference type="Pfam" id="PF12833">
    <property type="entry name" value="HTH_18"/>
    <property type="match status" value="1"/>
</dbReference>
<dbReference type="CDD" id="cd03137">
    <property type="entry name" value="GATase1_AraC_1"/>
    <property type="match status" value="1"/>
</dbReference>
<proteinExistence type="predicted"/>
<dbReference type="InterPro" id="IPR029062">
    <property type="entry name" value="Class_I_gatase-like"/>
</dbReference>
<evidence type="ECO:0000313" key="5">
    <source>
        <dbReference type="Proteomes" id="UP001524587"/>
    </source>
</evidence>
<gene>
    <name evidence="4" type="ORF">NFI95_08185</name>
</gene>
<name>A0ABT1W7Q0_9PROT</name>
<evidence type="ECO:0000256" key="1">
    <source>
        <dbReference type="ARBA" id="ARBA00023015"/>
    </source>
</evidence>
<dbReference type="InterPro" id="IPR002818">
    <property type="entry name" value="DJ-1/PfpI"/>
</dbReference>
<sequence>MIRNSALAPQTTLVVGILAPHGAQALDIVGPMDAFIQANGQEADGHPAGQPRYRVEIIGRTRAPIIAASGLRLLPDRTIDDPNPHFDTLLVAGSPDVSPQNRDNDVIRWLSAQGRSVRRLGAVCNGCFVVAASGLLTGRRATTHWRTASRLAEEFPDIRVEPDRLFIRDGMFYTSAGVTAGIDLSLSLIEQDYGHEVSLAVARELVVFLRRPGGQSQFSTHLQAQSVGNSRIQPVLRWIIEHLGEDLSVDDLAAQAAMSRRSFTRACRSELNMSVSRFLEKVRVERARIMLETSPENLQRVAHRCGFGSLDVMRRAFLRQVGVTPMAYRARFANTVDGGGKDDGDLPFSEL</sequence>
<comment type="caution">
    <text evidence="4">The sequence shown here is derived from an EMBL/GenBank/DDBJ whole genome shotgun (WGS) entry which is preliminary data.</text>
</comment>
<dbReference type="Proteomes" id="UP001524587">
    <property type="component" value="Unassembled WGS sequence"/>
</dbReference>
<dbReference type="InterPro" id="IPR052158">
    <property type="entry name" value="INH-QAR"/>
</dbReference>
<evidence type="ECO:0000313" key="4">
    <source>
        <dbReference type="EMBL" id="MCQ8278430.1"/>
    </source>
</evidence>
<dbReference type="InterPro" id="IPR009057">
    <property type="entry name" value="Homeodomain-like_sf"/>
</dbReference>